<keyword evidence="2" id="KW-0812">Transmembrane</keyword>
<keyword evidence="2" id="KW-0472">Membrane</keyword>
<evidence type="ECO:0008006" key="5">
    <source>
        <dbReference type="Google" id="ProtNLM"/>
    </source>
</evidence>
<proteinExistence type="predicted"/>
<reference evidence="4" key="1">
    <citation type="submission" date="2017-06" db="EMBL/GenBank/DDBJ databases">
        <authorList>
            <person name="Varghese N."/>
            <person name="Submissions S."/>
        </authorList>
    </citation>
    <scope>NUCLEOTIDE SEQUENCE [LARGE SCALE GENOMIC DNA]</scope>
    <source>
        <strain evidence="4">DSM 137</strain>
    </source>
</reference>
<dbReference type="GO" id="GO:0005886">
    <property type="term" value="C:plasma membrane"/>
    <property type="evidence" value="ECO:0007669"/>
    <property type="project" value="TreeGrafter"/>
</dbReference>
<evidence type="ECO:0000313" key="3">
    <source>
        <dbReference type="EMBL" id="SNB69856.1"/>
    </source>
</evidence>
<feature type="transmembrane region" description="Helical" evidence="2">
    <location>
        <begin position="21"/>
        <end position="40"/>
    </location>
</feature>
<feature type="transmembrane region" description="Helical" evidence="2">
    <location>
        <begin position="60"/>
        <end position="85"/>
    </location>
</feature>
<name>A0A212RC83_RHOAC</name>
<dbReference type="Proteomes" id="UP000198418">
    <property type="component" value="Unassembled WGS sequence"/>
</dbReference>
<protein>
    <recommendedName>
        <fullName evidence="5">DUF805 domain-containing protein</fullName>
    </recommendedName>
</protein>
<dbReference type="PANTHER" id="PTHR34980">
    <property type="entry name" value="INNER MEMBRANE PROTEIN-RELATED-RELATED"/>
    <property type="match status" value="1"/>
</dbReference>
<gene>
    <name evidence="3" type="ORF">SAMN06265338_103301</name>
</gene>
<dbReference type="RefSeq" id="WP_088520412.1">
    <property type="nucleotide sequence ID" value="NZ_FYDG01000003.1"/>
</dbReference>
<feature type="region of interest" description="Disordered" evidence="1">
    <location>
        <begin position="158"/>
        <end position="181"/>
    </location>
</feature>
<feature type="transmembrane region" description="Helical" evidence="2">
    <location>
        <begin position="128"/>
        <end position="150"/>
    </location>
</feature>
<dbReference type="OrthoDB" id="9812349at2"/>
<keyword evidence="2" id="KW-1133">Transmembrane helix</keyword>
<evidence type="ECO:0000256" key="1">
    <source>
        <dbReference type="SAM" id="MobiDB-lite"/>
    </source>
</evidence>
<dbReference type="AlphaFoldDB" id="A0A212RC83"/>
<sequence>MNLSVPELLFAFKGRIGRGSFAVVFVGQLIFNLVYSALFMPKLTALGLAAPTGAPPSLDALRTSLSASLLMMAIGVVSLWISLAIQAKRLHDFGWSGWWQGAPAAVGLGCGVACGLLTVAGFKAAGVLLALLGVAAAGLGGLGLLGIMLFRKGDPGENAFDGEEPDERPRPQEAAASVRVEARETAAPAAQAVARAAAPKRVGVADEILLMTYRPPQDRRATFGRRTAA</sequence>
<accession>A0A212RC83</accession>
<dbReference type="Pfam" id="PF05656">
    <property type="entry name" value="DUF805"/>
    <property type="match status" value="1"/>
</dbReference>
<keyword evidence="4" id="KW-1185">Reference proteome</keyword>
<evidence type="ECO:0000313" key="4">
    <source>
        <dbReference type="Proteomes" id="UP000198418"/>
    </source>
</evidence>
<dbReference type="EMBL" id="FYDG01000003">
    <property type="protein sequence ID" value="SNB69856.1"/>
    <property type="molecule type" value="Genomic_DNA"/>
</dbReference>
<organism evidence="3 4">
    <name type="scientific">Rhodoblastus acidophilus</name>
    <name type="common">Rhodopseudomonas acidophila</name>
    <dbReference type="NCBI Taxonomy" id="1074"/>
    <lineage>
        <taxon>Bacteria</taxon>
        <taxon>Pseudomonadati</taxon>
        <taxon>Pseudomonadota</taxon>
        <taxon>Alphaproteobacteria</taxon>
        <taxon>Hyphomicrobiales</taxon>
        <taxon>Rhodoblastaceae</taxon>
        <taxon>Rhodoblastus</taxon>
    </lineage>
</organism>
<dbReference type="InterPro" id="IPR008523">
    <property type="entry name" value="DUF805"/>
</dbReference>
<evidence type="ECO:0000256" key="2">
    <source>
        <dbReference type="SAM" id="Phobius"/>
    </source>
</evidence>
<feature type="transmembrane region" description="Helical" evidence="2">
    <location>
        <begin position="97"/>
        <end position="122"/>
    </location>
</feature>